<dbReference type="Gene3D" id="1.20.1280.290">
    <property type="match status" value="2"/>
</dbReference>
<keyword evidence="3 5" id="KW-1133">Transmembrane helix</keyword>
<evidence type="ECO:0000256" key="1">
    <source>
        <dbReference type="ARBA" id="ARBA00004141"/>
    </source>
</evidence>
<feature type="transmembrane region" description="Helical" evidence="5">
    <location>
        <begin position="24"/>
        <end position="42"/>
    </location>
</feature>
<reference evidence="6 7" key="1">
    <citation type="submission" date="2020-04" db="EMBL/GenBank/DDBJ databases">
        <title>Novel Mycoplasma species detected in Phocoena phocoena (harbor porpoise) from the USA.</title>
        <authorList>
            <person name="Volokhov D.V."/>
        </authorList>
    </citation>
    <scope>NUCLEOTIDE SEQUENCE [LARGE SCALE GENOMIC DNA]</scope>
    <source>
        <strain evidence="6 7">Phocoena C-264-GEN</strain>
    </source>
</reference>
<gene>
    <name evidence="6" type="ORF">HGG69_00940</name>
</gene>
<comment type="subcellular location">
    <subcellularLocation>
        <location evidence="1">Membrane</location>
        <topology evidence="1">Multi-pass membrane protein</topology>
    </subcellularLocation>
</comment>
<dbReference type="InterPro" id="IPR006603">
    <property type="entry name" value="PQ-loop_rpt"/>
</dbReference>
<dbReference type="EMBL" id="CP051481">
    <property type="protein sequence ID" value="QJG66891.1"/>
    <property type="molecule type" value="Genomic_DNA"/>
</dbReference>
<evidence type="ECO:0000313" key="7">
    <source>
        <dbReference type="Proteomes" id="UP000501060"/>
    </source>
</evidence>
<evidence type="ECO:0000256" key="5">
    <source>
        <dbReference type="SAM" id="Phobius"/>
    </source>
</evidence>
<protein>
    <submittedName>
        <fullName evidence="6">PQ-loop repeat-containing protein</fullName>
    </submittedName>
</protein>
<dbReference type="AlphaFoldDB" id="A0A858U4D1"/>
<feature type="transmembrane region" description="Helical" evidence="5">
    <location>
        <begin position="184"/>
        <end position="205"/>
    </location>
</feature>
<keyword evidence="2 5" id="KW-0812">Transmembrane</keyword>
<sequence>MNTSFLLSTNNAQATTSFFDIANYASYIAAFITIVIGVPQLIKLLKDKKTGKISFVSFWVFLLGLVCWVIYSAIMPGDMLSIAISNTLSLTVYSLTMFFLYKYSKSHFATEKQYKKTFIIATTVIILVLIGSWILSILGIIKITPRISSKIVQTMIGLIFPAFTCLAFMPQIILSFVKKDFSGVSIYMSILFMLNNILWIMFWTAQLLLAQQNNEPIVSFITALTWQSVSMVIFTTQMCFTLYYSHKQNKNKTIENH</sequence>
<feature type="transmembrane region" description="Helical" evidence="5">
    <location>
        <begin position="80"/>
        <end position="101"/>
    </location>
</feature>
<feature type="transmembrane region" description="Helical" evidence="5">
    <location>
        <begin position="217"/>
        <end position="244"/>
    </location>
</feature>
<evidence type="ECO:0000256" key="2">
    <source>
        <dbReference type="ARBA" id="ARBA00022692"/>
    </source>
</evidence>
<keyword evidence="4 5" id="KW-0472">Membrane</keyword>
<dbReference type="KEGG" id="mphe:HGG69_00940"/>
<keyword evidence="7" id="KW-1185">Reference proteome</keyword>
<dbReference type="Proteomes" id="UP000501060">
    <property type="component" value="Chromosome"/>
</dbReference>
<feature type="transmembrane region" description="Helical" evidence="5">
    <location>
        <begin position="54"/>
        <end position="74"/>
    </location>
</feature>
<name>A0A858U4D1_9MOLU</name>
<evidence type="ECO:0000256" key="3">
    <source>
        <dbReference type="ARBA" id="ARBA00022989"/>
    </source>
</evidence>
<dbReference type="RefSeq" id="WP_169604942.1">
    <property type="nucleotide sequence ID" value="NZ_CP051481.1"/>
</dbReference>
<feature type="transmembrane region" description="Helical" evidence="5">
    <location>
        <begin position="117"/>
        <end position="143"/>
    </location>
</feature>
<feature type="transmembrane region" description="Helical" evidence="5">
    <location>
        <begin position="155"/>
        <end position="177"/>
    </location>
</feature>
<proteinExistence type="predicted"/>
<dbReference type="GO" id="GO:0016020">
    <property type="term" value="C:membrane"/>
    <property type="evidence" value="ECO:0007669"/>
    <property type="project" value="UniProtKB-SubCell"/>
</dbReference>
<accession>A0A858U4D1</accession>
<organism evidence="6 7">
    <name type="scientific">Mycoplasma phocoenae</name>
    <dbReference type="NCBI Taxonomy" id="754517"/>
    <lineage>
        <taxon>Bacteria</taxon>
        <taxon>Bacillati</taxon>
        <taxon>Mycoplasmatota</taxon>
        <taxon>Mollicutes</taxon>
        <taxon>Mycoplasmataceae</taxon>
        <taxon>Mycoplasma</taxon>
    </lineage>
</organism>
<evidence type="ECO:0000256" key="4">
    <source>
        <dbReference type="ARBA" id="ARBA00023136"/>
    </source>
</evidence>
<dbReference type="Pfam" id="PF04193">
    <property type="entry name" value="PQ-loop"/>
    <property type="match status" value="2"/>
</dbReference>
<evidence type="ECO:0000313" key="6">
    <source>
        <dbReference type="EMBL" id="QJG66891.1"/>
    </source>
</evidence>